<name>A0A6G0VPA9_APHCR</name>
<reference evidence="1 2" key="1">
    <citation type="submission" date="2019-08" db="EMBL/GenBank/DDBJ databases">
        <title>Whole genome of Aphis craccivora.</title>
        <authorList>
            <person name="Voronova N.V."/>
            <person name="Shulinski R.S."/>
            <person name="Bandarenka Y.V."/>
            <person name="Zhorov D.G."/>
            <person name="Warner D."/>
        </authorList>
    </citation>
    <scope>NUCLEOTIDE SEQUENCE [LARGE SCALE GENOMIC DNA]</scope>
    <source>
        <strain evidence="1">180601</strain>
        <tissue evidence="1">Whole Body</tissue>
    </source>
</reference>
<dbReference type="EMBL" id="VUJU01013656">
    <property type="protein sequence ID" value="KAF0704099.1"/>
    <property type="molecule type" value="Genomic_DNA"/>
</dbReference>
<dbReference type="GO" id="GO:0003676">
    <property type="term" value="F:nucleic acid binding"/>
    <property type="evidence" value="ECO:0007669"/>
    <property type="project" value="InterPro"/>
</dbReference>
<dbReference type="OrthoDB" id="2155246at2759"/>
<proteinExistence type="predicted"/>
<dbReference type="Gene3D" id="3.40.220.10">
    <property type="entry name" value="Leucine Aminopeptidase, subunit E, domain 1"/>
    <property type="match status" value="2"/>
</dbReference>
<dbReference type="AlphaFoldDB" id="A0A6G0VPA9"/>
<sequence>NSNVHEVFGDIFETPEEFHLVHCVSGDLKLSRGIALEFRRRYGHIEKLKQQHPKKTEVEIKKLAMPRIGIGLDQLDESAVLQMIKYIFQNSGILIQIISQQNASELDKHAIIHEHHVTVLGGHHGIQQTIKRIQCHTTASEPFEKVFIDVVGPLTRTLDGNAYILTMQCDLSSQSQHLWPIKSQTP</sequence>
<dbReference type="InterPro" id="IPR036397">
    <property type="entry name" value="RNaseH_sf"/>
</dbReference>
<protein>
    <submittedName>
        <fullName evidence="1">Uncharacterized protein</fullName>
    </submittedName>
</protein>
<keyword evidence="2" id="KW-1185">Reference proteome</keyword>
<dbReference type="GO" id="GO:0140291">
    <property type="term" value="P:peptidyl-glutamate ADP-deribosylation"/>
    <property type="evidence" value="ECO:0007669"/>
    <property type="project" value="TreeGrafter"/>
</dbReference>
<gene>
    <name evidence="1" type="ORF">FWK35_00033225</name>
</gene>
<dbReference type="PANTHER" id="PTHR12521:SF0">
    <property type="entry name" value="ADP-RIBOSE GLYCOHYDROLASE OARD1"/>
    <property type="match status" value="1"/>
</dbReference>
<dbReference type="InterPro" id="IPR043472">
    <property type="entry name" value="Macro_dom-like"/>
</dbReference>
<evidence type="ECO:0000313" key="2">
    <source>
        <dbReference type="Proteomes" id="UP000478052"/>
    </source>
</evidence>
<dbReference type="Proteomes" id="UP000478052">
    <property type="component" value="Unassembled WGS sequence"/>
</dbReference>
<feature type="non-terminal residue" evidence="1">
    <location>
        <position position="1"/>
    </location>
</feature>
<comment type="caution">
    <text evidence="1">The sequence shown here is derived from an EMBL/GenBank/DDBJ whole genome shotgun (WGS) entry which is preliminary data.</text>
</comment>
<dbReference type="PANTHER" id="PTHR12521">
    <property type="entry name" value="PROTEIN C6ORF130"/>
    <property type="match status" value="1"/>
</dbReference>
<evidence type="ECO:0000313" key="1">
    <source>
        <dbReference type="EMBL" id="KAF0704099.1"/>
    </source>
</evidence>
<dbReference type="Gene3D" id="3.30.420.10">
    <property type="entry name" value="Ribonuclease H-like superfamily/Ribonuclease H"/>
    <property type="match status" value="1"/>
</dbReference>
<organism evidence="1 2">
    <name type="scientific">Aphis craccivora</name>
    <name type="common">Cowpea aphid</name>
    <dbReference type="NCBI Taxonomy" id="307492"/>
    <lineage>
        <taxon>Eukaryota</taxon>
        <taxon>Metazoa</taxon>
        <taxon>Ecdysozoa</taxon>
        <taxon>Arthropoda</taxon>
        <taxon>Hexapoda</taxon>
        <taxon>Insecta</taxon>
        <taxon>Pterygota</taxon>
        <taxon>Neoptera</taxon>
        <taxon>Paraneoptera</taxon>
        <taxon>Hemiptera</taxon>
        <taxon>Sternorrhyncha</taxon>
        <taxon>Aphidomorpha</taxon>
        <taxon>Aphidoidea</taxon>
        <taxon>Aphididae</taxon>
        <taxon>Aphidini</taxon>
        <taxon>Aphis</taxon>
        <taxon>Aphis</taxon>
    </lineage>
</organism>
<dbReference type="InterPro" id="IPR050892">
    <property type="entry name" value="ADP-ribose_metab_enzymes"/>
</dbReference>
<accession>A0A6G0VPA9</accession>
<dbReference type="SUPFAM" id="SSF52949">
    <property type="entry name" value="Macro domain-like"/>
    <property type="match status" value="1"/>
</dbReference>